<reference evidence="4" key="1">
    <citation type="submission" date="2017-09" db="EMBL/GenBank/DDBJ databases">
        <title>Depth-based differentiation of microbial function through sediment-hosted aquifers and enrichment of novel symbionts in the deep terrestrial subsurface.</title>
        <authorList>
            <person name="Probst A.J."/>
            <person name="Ladd B."/>
            <person name="Jarett J.K."/>
            <person name="Geller-Mcgrath D.E."/>
            <person name="Sieber C.M.K."/>
            <person name="Emerson J.B."/>
            <person name="Anantharaman K."/>
            <person name="Thomas B.C."/>
            <person name="Malmstrom R."/>
            <person name="Stieglmeier M."/>
            <person name="Klingl A."/>
            <person name="Woyke T."/>
            <person name="Ryan C.M."/>
            <person name="Banfield J.F."/>
        </authorList>
    </citation>
    <scope>NUCLEOTIDE SEQUENCE [LARGE SCALE GENOMIC DNA]</scope>
</reference>
<comment type="caution">
    <text evidence="3">The sequence shown here is derived from an EMBL/GenBank/DDBJ whole genome shotgun (WGS) entry which is preliminary data.</text>
</comment>
<protein>
    <recommendedName>
        <fullName evidence="2">Glycosyltransferase 2-like domain-containing protein</fullName>
    </recommendedName>
</protein>
<dbReference type="PANTHER" id="PTHR36851:SF1">
    <property type="entry name" value="GLYCO_TRANS_2-LIKE DOMAIN-CONTAINING PROTEIN"/>
    <property type="match status" value="1"/>
</dbReference>
<feature type="transmembrane region" description="Helical" evidence="1">
    <location>
        <begin position="413"/>
        <end position="433"/>
    </location>
</feature>
<evidence type="ECO:0000259" key="2">
    <source>
        <dbReference type="Pfam" id="PF13632"/>
    </source>
</evidence>
<evidence type="ECO:0000256" key="1">
    <source>
        <dbReference type="SAM" id="Phobius"/>
    </source>
</evidence>
<name>A0A2H0VGY7_9BACT</name>
<dbReference type="PANTHER" id="PTHR36851">
    <property type="entry name" value="UNNAMED PRODUCT"/>
    <property type="match status" value="1"/>
</dbReference>
<keyword evidence="1" id="KW-0472">Membrane</keyword>
<evidence type="ECO:0000313" key="4">
    <source>
        <dbReference type="Proteomes" id="UP000230776"/>
    </source>
</evidence>
<dbReference type="Proteomes" id="UP000230776">
    <property type="component" value="Unassembled WGS sequence"/>
</dbReference>
<keyword evidence="1" id="KW-1133">Transmembrane helix</keyword>
<keyword evidence="1" id="KW-0812">Transmembrane</keyword>
<organism evidence="3 4">
    <name type="scientific">Candidatus Colwellbacteria bacterium CG10_big_fil_rev_8_21_14_0_10_41_28</name>
    <dbReference type="NCBI Taxonomy" id="1974539"/>
    <lineage>
        <taxon>Bacteria</taxon>
        <taxon>Candidatus Colwelliibacteriota</taxon>
    </lineage>
</organism>
<feature type="domain" description="Glycosyltransferase 2-like" evidence="2">
    <location>
        <begin position="193"/>
        <end position="370"/>
    </location>
</feature>
<accession>A0A2H0VGY7</accession>
<dbReference type="AlphaFoldDB" id="A0A2H0VGY7"/>
<dbReference type="EMBL" id="PFAG01000019">
    <property type="protein sequence ID" value="PIR98372.1"/>
    <property type="molecule type" value="Genomic_DNA"/>
</dbReference>
<dbReference type="SUPFAM" id="SSF53448">
    <property type="entry name" value="Nucleotide-diphospho-sugar transferases"/>
    <property type="match status" value="1"/>
</dbReference>
<gene>
    <name evidence="3" type="ORF">COT88_01990</name>
</gene>
<feature type="transmembrane region" description="Helical" evidence="1">
    <location>
        <begin position="7"/>
        <end position="29"/>
    </location>
</feature>
<dbReference type="Pfam" id="PF13632">
    <property type="entry name" value="Glyco_trans_2_3"/>
    <property type="match status" value="1"/>
</dbReference>
<dbReference type="InterPro" id="IPR029044">
    <property type="entry name" value="Nucleotide-diphossugar_trans"/>
</dbReference>
<feature type="transmembrane region" description="Helical" evidence="1">
    <location>
        <begin position="35"/>
        <end position="56"/>
    </location>
</feature>
<evidence type="ECO:0000313" key="3">
    <source>
        <dbReference type="EMBL" id="PIR98372.1"/>
    </source>
</evidence>
<sequence>MTLRRWLEIVPGSLVWLTFILMIVGSIYFPVYVAIFIIIFDIYWFLKTLILSAYLGHTFRIMKKNMEIDWLGRVKDLDGWSDIYHLVLFPMYDEPYEVVKETFEKLLKANYPLDKLIVVLGTEERAGQDAAEVGRRIREEFGPKFHTLLVTDHPKNLEGEIPGKGSNQAWMAKEAQNEVIDKAGIDYGKILVSVFDVDTQIYKEYFGKLTEAYLTAEDRDRASYQPIPLFNNNILEAPAFARVVSFSASLWQMIQQARQEQLTTFSSHAMPFKALVEIGFWHKDIVSEDSRIFWQLFTHYDGHWRVVPLHYPVSMDANVVPSFWKTMVNIYKQQRRWAWGSENISFLVSSFIKNKKIALRKKLFWSFYTIESFHSWATNSILIFALGWLPLFLGGDAFNESLLSFNLPRVTQNILSFASIGIAVSAILGIILLPPKPKWFKWYHYFLYLAQWILLP</sequence>
<dbReference type="InterPro" id="IPR001173">
    <property type="entry name" value="Glyco_trans_2-like"/>
</dbReference>
<proteinExistence type="predicted"/>
<dbReference type="Gene3D" id="3.90.550.10">
    <property type="entry name" value="Spore Coat Polysaccharide Biosynthesis Protein SpsA, Chain A"/>
    <property type="match status" value="1"/>
</dbReference>
<feature type="non-terminal residue" evidence="3">
    <location>
        <position position="456"/>
    </location>
</feature>
<feature type="transmembrane region" description="Helical" evidence="1">
    <location>
        <begin position="363"/>
        <end position="393"/>
    </location>
</feature>